<dbReference type="SUPFAM" id="SSF141072">
    <property type="entry name" value="CalX-like"/>
    <property type="match status" value="2"/>
</dbReference>
<reference evidence="5" key="1">
    <citation type="submission" date="2018-05" db="EMBL/GenBank/DDBJ databases">
        <authorList>
            <person name="Lanie J.A."/>
            <person name="Ng W.-L."/>
            <person name="Kazmierczak K.M."/>
            <person name="Andrzejewski T.M."/>
            <person name="Davidsen T.M."/>
            <person name="Wayne K.J."/>
            <person name="Tettelin H."/>
            <person name="Glass J.I."/>
            <person name="Rusch D."/>
            <person name="Podicherti R."/>
            <person name="Tsui H.-C.T."/>
            <person name="Winkler M.E."/>
        </authorList>
    </citation>
    <scope>NUCLEOTIDE SEQUENCE</scope>
</reference>
<feature type="domain" description="Calx-beta" evidence="4">
    <location>
        <begin position="120"/>
        <end position="188"/>
    </location>
</feature>
<dbReference type="Pfam" id="PF03160">
    <property type="entry name" value="Calx-beta"/>
    <property type="match status" value="3"/>
</dbReference>
<sequence length="597" mass="62127">GAGALAFAADTDQTKDITITLTDDKIDEATETIVITLAGFTGGAREGSQSIHTINLADSDDPPALGFDISGEATENNVSKAENSTYTPSIVMATGYSSDFPISIIWSIDEGVTTAVIDGQTNEDFEIRSTDGVALATYSGLNDAARTVTFPAGASSVNLLTISMPKDDLYEDSEILKLQIATPTSMSALDGSGNAASANGSFITSEDGNVQSTKTITITNSADETVPKASITATGGANEAATTADFTATLSANSGGASKAGKDLYVNYAIGTDGDNPLATLTSDYTLPDADGSRTITIPAYASSAAKTITLLDDAVYEYDEKIVINLAAYTTDATAAAAVDGDNDTYTYTITETDAAPILEFEDADRVAEYAESASNRSFKIQFQSGGTQEAEMDVYGYVSVSTDGSKTTAANGIDICEGAACSGATPHFENYEQVKIDAGDTYASKSFGFYADDRYEDAELVTFVLETFTAAEVSGINYNSYPGAASGQGAPDASNATTDGDEEFAVTISASGADERPVAEWVVYTGDLPYSASSGERTINENAGTGYFTLQLSKFSEKAVTVSYALQTTATTSNPPTLIATGHASTNTYPIDYTY</sequence>
<evidence type="ECO:0000259" key="4">
    <source>
        <dbReference type="Pfam" id="PF03160"/>
    </source>
</evidence>
<evidence type="ECO:0000256" key="2">
    <source>
        <dbReference type="ARBA" id="ARBA00022737"/>
    </source>
</evidence>
<evidence type="ECO:0000256" key="1">
    <source>
        <dbReference type="ARBA" id="ARBA00022729"/>
    </source>
</evidence>
<dbReference type="Gene3D" id="2.60.40.2030">
    <property type="match status" value="2"/>
</dbReference>
<organism evidence="5">
    <name type="scientific">marine metagenome</name>
    <dbReference type="NCBI Taxonomy" id="408172"/>
    <lineage>
        <taxon>unclassified sequences</taxon>
        <taxon>metagenomes</taxon>
        <taxon>ecological metagenomes</taxon>
    </lineage>
</organism>
<evidence type="ECO:0000256" key="3">
    <source>
        <dbReference type="ARBA" id="ARBA00022837"/>
    </source>
</evidence>
<gene>
    <name evidence="5" type="ORF">METZ01_LOCUS191595</name>
</gene>
<feature type="non-terminal residue" evidence="5">
    <location>
        <position position="597"/>
    </location>
</feature>
<dbReference type="EMBL" id="UINC01039772">
    <property type="protein sequence ID" value="SVB38741.1"/>
    <property type="molecule type" value="Genomic_DNA"/>
</dbReference>
<dbReference type="InterPro" id="IPR038081">
    <property type="entry name" value="CalX-like_sf"/>
</dbReference>
<accession>A0A382DLY1</accession>
<keyword evidence="1" id="KW-0732">Signal</keyword>
<proteinExistence type="predicted"/>
<dbReference type="GO" id="GO:0016020">
    <property type="term" value="C:membrane"/>
    <property type="evidence" value="ECO:0007669"/>
    <property type="project" value="InterPro"/>
</dbReference>
<feature type="non-terminal residue" evidence="5">
    <location>
        <position position="1"/>
    </location>
</feature>
<dbReference type="InterPro" id="IPR003644">
    <property type="entry name" value="Calx_beta"/>
</dbReference>
<evidence type="ECO:0000313" key="5">
    <source>
        <dbReference type="EMBL" id="SVB38741.1"/>
    </source>
</evidence>
<protein>
    <recommendedName>
        <fullName evidence="4">Calx-beta domain-containing protein</fullName>
    </recommendedName>
</protein>
<dbReference type="GO" id="GO:0007154">
    <property type="term" value="P:cell communication"/>
    <property type="evidence" value="ECO:0007669"/>
    <property type="project" value="InterPro"/>
</dbReference>
<name>A0A382DLY1_9ZZZZ</name>
<keyword evidence="3" id="KW-0106">Calcium</keyword>
<feature type="domain" description="Calx-beta" evidence="4">
    <location>
        <begin position="2"/>
        <end position="59"/>
    </location>
</feature>
<keyword evidence="2" id="KW-0677">Repeat</keyword>
<feature type="domain" description="Calx-beta" evidence="4">
    <location>
        <begin position="308"/>
        <end position="351"/>
    </location>
</feature>
<dbReference type="AlphaFoldDB" id="A0A382DLY1"/>